<sequence length="151" mass="17605">MLEVELIRNTNLDRDFIFKLSTDIENFSKLLPKYFKSLTILESKNSEFLVEEKITFMGRSIVVKTKHVVRKPNFHSIQILNGLLKNSYFSELYEPSVSGTRITIDVKLKFNGISKFLFLFSFLIKNQINKVMDEFILACETQKNSSKNSLH</sequence>
<proteinExistence type="predicted"/>
<gene>
    <name evidence="1" type="ORF">H2B03_03185</name>
</gene>
<dbReference type="EMBL" id="JACEMZ010000012">
    <property type="protein sequence ID" value="MBA4452167.1"/>
    <property type="molecule type" value="Genomic_DNA"/>
</dbReference>
<dbReference type="Proteomes" id="UP000559653">
    <property type="component" value="Unassembled WGS sequence"/>
</dbReference>
<evidence type="ECO:0000313" key="1">
    <source>
        <dbReference type="EMBL" id="MBA4452167.1"/>
    </source>
</evidence>
<reference evidence="1 2" key="1">
    <citation type="journal article" date="2020" name="Appl. Environ. Microbiol.">
        <title>Genomic Characteristics of a Novel Species of Ammonia-Oxidizing Archaea from the Jiulong River Estuary.</title>
        <authorList>
            <person name="Zou D."/>
            <person name="Wan R."/>
            <person name="Han L."/>
            <person name="Xu M.N."/>
            <person name="Liu Y."/>
            <person name="Liu H."/>
            <person name="Kao S.J."/>
            <person name="Li M."/>
        </authorList>
    </citation>
    <scope>NUCLEOTIDE SEQUENCE [LARGE SCALE GENOMIC DNA]</scope>
    <source>
        <strain evidence="1">W1bin1</strain>
    </source>
</reference>
<organism evidence="1 2">
    <name type="scientific">Candidatus Nitrosomaritimum aestuariumsis</name>
    <dbReference type="NCBI Taxonomy" id="3342354"/>
    <lineage>
        <taxon>Archaea</taxon>
        <taxon>Nitrososphaerota</taxon>
        <taxon>Nitrososphaeria</taxon>
        <taxon>Nitrosopumilales</taxon>
        <taxon>Nitrosopumilaceae</taxon>
        <taxon>Candidatus Nitrosomaritimum</taxon>
    </lineage>
</organism>
<name>A0AC60VXK4_9ARCH</name>
<accession>A0AC60VXK4</accession>
<evidence type="ECO:0000313" key="2">
    <source>
        <dbReference type="Proteomes" id="UP000559653"/>
    </source>
</evidence>
<comment type="caution">
    <text evidence="1">The sequence shown here is derived from an EMBL/GenBank/DDBJ whole genome shotgun (WGS) entry which is preliminary data.</text>
</comment>
<protein>
    <submittedName>
        <fullName evidence="1">Uncharacterized protein</fullName>
    </submittedName>
</protein>